<evidence type="ECO:0000313" key="2">
    <source>
        <dbReference type="EMBL" id="CAD8860987.1"/>
    </source>
</evidence>
<evidence type="ECO:0000256" key="1">
    <source>
        <dbReference type="SAM" id="MobiDB-lite"/>
    </source>
</evidence>
<dbReference type="AlphaFoldDB" id="A0A7S1APB9"/>
<sequence>MGGRCCKDSPTGGKETEVNLQQQPSSLSKGPRKVKVQIRRTVLQEDVGASADDVEARRGAADPDLDKLRREADERQRAKAAKARFAEKSGSSLGSRTSFSDTNPEEIPRNQDEPLVVAKRCQGRKGTGFVKQSNLPVAADEDDGDSEKAPKRVAGRKGTGFVKKSKLPVDDDDE</sequence>
<gene>
    <name evidence="2" type="ORF">NSCI0253_LOCUS35342</name>
</gene>
<proteinExistence type="predicted"/>
<feature type="compositionally biased region" description="Polar residues" evidence="1">
    <location>
        <begin position="18"/>
        <end position="28"/>
    </location>
</feature>
<dbReference type="EMBL" id="HBFQ01049540">
    <property type="protein sequence ID" value="CAD8860987.1"/>
    <property type="molecule type" value="Transcribed_RNA"/>
</dbReference>
<accession>A0A7S1APB9</accession>
<organism evidence="2">
    <name type="scientific">Noctiluca scintillans</name>
    <name type="common">Sea sparkle</name>
    <name type="synonym">Red tide dinoflagellate</name>
    <dbReference type="NCBI Taxonomy" id="2966"/>
    <lineage>
        <taxon>Eukaryota</taxon>
        <taxon>Sar</taxon>
        <taxon>Alveolata</taxon>
        <taxon>Dinophyceae</taxon>
        <taxon>Noctilucales</taxon>
        <taxon>Noctilucaceae</taxon>
        <taxon>Noctiluca</taxon>
    </lineage>
</organism>
<name>A0A7S1APB9_NOCSC</name>
<reference evidence="2" key="1">
    <citation type="submission" date="2021-01" db="EMBL/GenBank/DDBJ databases">
        <authorList>
            <person name="Corre E."/>
            <person name="Pelletier E."/>
            <person name="Niang G."/>
            <person name="Scheremetjew M."/>
            <person name="Finn R."/>
            <person name="Kale V."/>
            <person name="Holt S."/>
            <person name="Cochrane G."/>
            <person name="Meng A."/>
            <person name="Brown T."/>
            <person name="Cohen L."/>
        </authorList>
    </citation>
    <scope>NUCLEOTIDE SEQUENCE</scope>
</reference>
<feature type="region of interest" description="Disordered" evidence="1">
    <location>
        <begin position="1"/>
        <end position="174"/>
    </location>
</feature>
<feature type="compositionally biased region" description="Basic and acidic residues" evidence="1">
    <location>
        <begin position="54"/>
        <end position="77"/>
    </location>
</feature>
<feature type="compositionally biased region" description="Low complexity" evidence="1">
    <location>
        <begin position="88"/>
        <end position="100"/>
    </location>
</feature>
<protein>
    <submittedName>
        <fullName evidence="2">Uncharacterized protein</fullName>
    </submittedName>
</protein>